<proteinExistence type="predicted"/>
<reference evidence="1" key="1">
    <citation type="journal article" date="2015" name="Nature">
        <title>Complex archaea that bridge the gap between prokaryotes and eukaryotes.</title>
        <authorList>
            <person name="Spang A."/>
            <person name="Saw J.H."/>
            <person name="Jorgensen S.L."/>
            <person name="Zaremba-Niedzwiedzka K."/>
            <person name="Martijn J."/>
            <person name="Lind A.E."/>
            <person name="van Eijk R."/>
            <person name="Schleper C."/>
            <person name="Guy L."/>
            <person name="Ettema T.J."/>
        </authorList>
    </citation>
    <scope>NUCLEOTIDE SEQUENCE</scope>
</reference>
<name>A0A0F9WFM9_9ZZZZ</name>
<evidence type="ECO:0000313" key="1">
    <source>
        <dbReference type="EMBL" id="KKN77123.1"/>
    </source>
</evidence>
<protein>
    <submittedName>
        <fullName evidence="1">Uncharacterized protein</fullName>
    </submittedName>
</protein>
<sequence length="92" mass="10699">MHFFFIFYNQSNRGEQTMSMGPLNQKLHSAQSQKDQYLAEARKDITARRAMHNAQLQAYDQEIKPLKRKVWHASIADNFSKIGERVGKMGPM</sequence>
<dbReference type="AlphaFoldDB" id="A0A0F9WFM9"/>
<organism evidence="1">
    <name type="scientific">marine sediment metagenome</name>
    <dbReference type="NCBI Taxonomy" id="412755"/>
    <lineage>
        <taxon>unclassified sequences</taxon>
        <taxon>metagenomes</taxon>
        <taxon>ecological metagenomes</taxon>
    </lineage>
</organism>
<gene>
    <name evidence="1" type="ORF">LCGC14_0363190</name>
</gene>
<accession>A0A0F9WFM9</accession>
<dbReference type="EMBL" id="LAZR01000284">
    <property type="protein sequence ID" value="KKN77123.1"/>
    <property type="molecule type" value="Genomic_DNA"/>
</dbReference>
<comment type="caution">
    <text evidence="1">The sequence shown here is derived from an EMBL/GenBank/DDBJ whole genome shotgun (WGS) entry which is preliminary data.</text>
</comment>